<evidence type="ECO:0000313" key="2">
    <source>
        <dbReference type="EMBL" id="JAP18304.1"/>
    </source>
</evidence>
<evidence type="ECO:0000256" key="1">
    <source>
        <dbReference type="SAM" id="SignalP"/>
    </source>
</evidence>
<feature type="chain" id="PRO_5006865911" evidence="1">
    <location>
        <begin position="29"/>
        <end position="74"/>
    </location>
</feature>
<organism evidence="2">
    <name type="scientific">Solanum chacoense</name>
    <name type="common">Chaco potato</name>
    <dbReference type="NCBI Taxonomy" id="4108"/>
    <lineage>
        <taxon>Eukaryota</taxon>
        <taxon>Viridiplantae</taxon>
        <taxon>Streptophyta</taxon>
        <taxon>Embryophyta</taxon>
        <taxon>Tracheophyta</taxon>
        <taxon>Spermatophyta</taxon>
        <taxon>Magnoliopsida</taxon>
        <taxon>eudicotyledons</taxon>
        <taxon>Gunneridae</taxon>
        <taxon>Pentapetalae</taxon>
        <taxon>asterids</taxon>
        <taxon>lamiids</taxon>
        <taxon>Solanales</taxon>
        <taxon>Solanaceae</taxon>
        <taxon>Solanoideae</taxon>
        <taxon>Solaneae</taxon>
        <taxon>Solanum</taxon>
    </lineage>
</organism>
<feature type="signal peptide" evidence="1">
    <location>
        <begin position="1"/>
        <end position="28"/>
    </location>
</feature>
<name>A0A0V0HEG7_SOLCH</name>
<reference evidence="2" key="1">
    <citation type="submission" date="2015-12" db="EMBL/GenBank/DDBJ databases">
        <title>Gene expression during late stages of embryo sac development: a critical building block for successful pollen-pistil interactions.</title>
        <authorList>
            <person name="Liu Y."/>
            <person name="Joly V."/>
            <person name="Sabar M."/>
            <person name="Matton D.P."/>
        </authorList>
    </citation>
    <scope>NUCLEOTIDE SEQUENCE</scope>
</reference>
<proteinExistence type="predicted"/>
<dbReference type="EMBL" id="GEDG01021442">
    <property type="protein sequence ID" value="JAP18304.1"/>
    <property type="molecule type" value="Transcribed_RNA"/>
</dbReference>
<keyword evidence="1" id="KW-0732">Signal</keyword>
<dbReference type="AlphaFoldDB" id="A0A0V0HEG7"/>
<accession>A0A0V0HEG7</accession>
<sequence length="74" mass="8125">MFKGKARETAVLADLLILILLHLRGRTGLEDNLTFTVLHLVKVVAGTMDKSIGEPMENHIPDGKRYAACIFCSA</sequence>
<protein>
    <submittedName>
        <fullName evidence="2">Putative ovule protein</fullName>
    </submittedName>
</protein>